<sequence>MNVYDKAHELVKALKESHDYKEYIRLAELIKKDLKAQEMLIEFRKKNLEIQQRQLAGKPVDQSKIDEVQKLYDIVKLNKDINQFLVVEYRLGKTMVDVQRIIGEGVKLEFAPQETVH</sequence>
<protein>
    <submittedName>
        <fullName evidence="1">YlbF family regulator</fullName>
    </submittedName>
</protein>
<dbReference type="AlphaFoldDB" id="A0A7G9WAG0"/>
<dbReference type="Gene3D" id="1.20.1500.10">
    <property type="entry name" value="YheA/YmcA-like"/>
    <property type="match status" value="1"/>
</dbReference>
<dbReference type="EMBL" id="CP058559">
    <property type="protein sequence ID" value="QNO15672.1"/>
    <property type="molecule type" value="Genomic_DNA"/>
</dbReference>
<dbReference type="RefSeq" id="WP_213166080.1">
    <property type="nucleotide sequence ID" value="NZ_CP058559.1"/>
</dbReference>
<dbReference type="InterPro" id="IPR010368">
    <property type="entry name" value="Com_YlbF"/>
</dbReference>
<keyword evidence="2" id="KW-1185">Reference proteome</keyword>
<evidence type="ECO:0000313" key="2">
    <source>
        <dbReference type="Proteomes" id="UP000516160"/>
    </source>
</evidence>
<evidence type="ECO:0000313" key="1">
    <source>
        <dbReference type="EMBL" id="QNO15672.1"/>
    </source>
</evidence>
<dbReference type="SUPFAM" id="SSF158622">
    <property type="entry name" value="YheA/YmcA-like"/>
    <property type="match status" value="1"/>
</dbReference>
<dbReference type="KEGG" id="acae:HYG86_13240"/>
<dbReference type="InterPro" id="IPR023378">
    <property type="entry name" value="YheA/YmcA-like_dom_sf"/>
</dbReference>
<organism evidence="1 2">
    <name type="scientific">Alkalicella caledoniensis</name>
    <dbReference type="NCBI Taxonomy" id="2731377"/>
    <lineage>
        <taxon>Bacteria</taxon>
        <taxon>Bacillati</taxon>
        <taxon>Bacillota</taxon>
        <taxon>Clostridia</taxon>
        <taxon>Eubacteriales</taxon>
        <taxon>Proteinivoracaceae</taxon>
        <taxon>Alkalicella</taxon>
    </lineage>
</organism>
<accession>A0A7G9WAG0</accession>
<reference evidence="1 2" key="1">
    <citation type="submission" date="2020-07" db="EMBL/GenBank/DDBJ databases">
        <title>Alkalicella. sp. LB2 genome.</title>
        <authorList>
            <person name="Postec A."/>
            <person name="Quemeneur M."/>
        </authorList>
    </citation>
    <scope>NUCLEOTIDE SEQUENCE [LARGE SCALE GENOMIC DNA]</scope>
    <source>
        <strain evidence="1 2">LB2</strain>
    </source>
</reference>
<gene>
    <name evidence="1" type="ORF">HYG86_13240</name>
</gene>
<name>A0A7G9WAG0_ALKCA</name>
<dbReference type="Proteomes" id="UP000516160">
    <property type="component" value="Chromosome"/>
</dbReference>
<proteinExistence type="predicted"/>
<dbReference type="Pfam" id="PF06133">
    <property type="entry name" value="Com_YlbF"/>
    <property type="match status" value="1"/>
</dbReference>